<keyword evidence="1" id="KW-0812">Transmembrane</keyword>
<name>A0A1G6YL23_9PSEU</name>
<feature type="signal peptide" evidence="2">
    <location>
        <begin position="1"/>
        <end position="32"/>
    </location>
</feature>
<dbReference type="OrthoDB" id="5966662at2"/>
<evidence type="ECO:0000256" key="2">
    <source>
        <dbReference type="SAM" id="SignalP"/>
    </source>
</evidence>
<organism evidence="3 4">
    <name type="scientific">Actinokineospora iranica</name>
    <dbReference type="NCBI Taxonomy" id="1271860"/>
    <lineage>
        <taxon>Bacteria</taxon>
        <taxon>Bacillati</taxon>
        <taxon>Actinomycetota</taxon>
        <taxon>Actinomycetes</taxon>
        <taxon>Pseudonocardiales</taxon>
        <taxon>Pseudonocardiaceae</taxon>
        <taxon>Actinokineospora</taxon>
    </lineage>
</organism>
<keyword evidence="1" id="KW-0472">Membrane</keyword>
<feature type="transmembrane region" description="Helical" evidence="1">
    <location>
        <begin position="109"/>
        <end position="128"/>
    </location>
</feature>
<keyword evidence="2" id="KW-0732">Signal</keyword>
<evidence type="ECO:0000256" key="1">
    <source>
        <dbReference type="SAM" id="Phobius"/>
    </source>
</evidence>
<dbReference type="EMBL" id="FMZZ01000022">
    <property type="protein sequence ID" value="SDD91088.1"/>
    <property type="molecule type" value="Genomic_DNA"/>
</dbReference>
<dbReference type="AlphaFoldDB" id="A0A1G6YL23"/>
<dbReference type="InterPro" id="IPR021215">
    <property type="entry name" value="DUF2752"/>
</dbReference>
<feature type="transmembrane region" description="Helical" evidence="1">
    <location>
        <begin position="75"/>
        <end position="97"/>
    </location>
</feature>
<dbReference type="STRING" id="1271860.SAMN05216174_12236"/>
<dbReference type="Pfam" id="PF10825">
    <property type="entry name" value="DUF2752"/>
    <property type="match status" value="1"/>
</dbReference>
<dbReference type="PROSITE" id="PS51257">
    <property type="entry name" value="PROKAR_LIPOPROTEIN"/>
    <property type="match status" value="1"/>
</dbReference>
<gene>
    <name evidence="3" type="ORF">SAMN05216174_12236</name>
</gene>
<dbReference type="RefSeq" id="WP_091457224.1">
    <property type="nucleotide sequence ID" value="NZ_FMZZ01000022.1"/>
</dbReference>
<evidence type="ECO:0008006" key="5">
    <source>
        <dbReference type="Google" id="ProtNLM"/>
    </source>
</evidence>
<accession>A0A1G6YL23</accession>
<protein>
    <recommendedName>
        <fullName evidence="5">DUF2752 domain-containing protein</fullName>
    </recommendedName>
</protein>
<feature type="chain" id="PRO_5038492426" description="DUF2752 domain-containing protein" evidence="2">
    <location>
        <begin position="33"/>
        <end position="138"/>
    </location>
</feature>
<keyword evidence="4" id="KW-1185">Reference proteome</keyword>
<sequence length="138" mass="14846">MYVPRRSLPAALGPPLALVGAAAAGCVAVALADPTTPGGWLPECPTKALTGICCPGCGGFRMVYSLLHGRLLDALHYNAVSLVFLVLFAWSTVAWAVGRVRARHVRSWLHWRWAPHAAVTVLALWFAARNLPFTGLYV</sequence>
<keyword evidence="1" id="KW-1133">Transmembrane helix</keyword>
<reference evidence="4" key="1">
    <citation type="submission" date="2016-10" db="EMBL/GenBank/DDBJ databases">
        <authorList>
            <person name="Varghese N."/>
            <person name="Submissions S."/>
        </authorList>
    </citation>
    <scope>NUCLEOTIDE SEQUENCE [LARGE SCALE GENOMIC DNA]</scope>
    <source>
        <strain evidence="4">IBRC-M 10403</strain>
    </source>
</reference>
<dbReference type="Proteomes" id="UP000199501">
    <property type="component" value="Unassembled WGS sequence"/>
</dbReference>
<evidence type="ECO:0000313" key="4">
    <source>
        <dbReference type="Proteomes" id="UP000199501"/>
    </source>
</evidence>
<proteinExistence type="predicted"/>
<evidence type="ECO:0000313" key="3">
    <source>
        <dbReference type="EMBL" id="SDD91088.1"/>
    </source>
</evidence>